<reference evidence="9 10" key="1">
    <citation type="journal article" date="2016" name="Nat. Commun.">
        <title>Thousands of microbial genomes shed light on interconnected biogeochemical processes in an aquifer system.</title>
        <authorList>
            <person name="Anantharaman K."/>
            <person name="Brown C.T."/>
            <person name="Hug L.A."/>
            <person name="Sharon I."/>
            <person name="Castelle C.J."/>
            <person name="Probst A.J."/>
            <person name="Thomas B.C."/>
            <person name="Singh A."/>
            <person name="Wilkins M.J."/>
            <person name="Karaoz U."/>
            <person name="Brodie E.L."/>
            <person name="Williams K.H."/>
            <person name="Hubbard S.S."/>
            <person name="Banfield J.F."/>
        </authorList>
    </citation>
    <scope>NUCLEOTIDE SEQUENCE [LARGE SCALE GENOMIC DNA]</scope>
</reference>
<evidence type="ECO:0000313" key="9">
    <source>
        <dbReference type="EMBL" id="OGZ35682.1"/>
    </source>
</evidence>
<gene>
    <name evidence="9" type="ORF">A2815_02930</name>
</gene>
<proteinExistence type="predicted"/>
<dbReference type="AlphaFoldDB" id="A0A1G2FD21"/>
<name>A0A1G2FD21_9BACT</name>
<evidence type="ECO:0000256" key="3">
    <source>
        <dbReference type="ARBA" id="ARBA00022692"/>
    </source>
</evidence>
<keyword evidence="2" id="KW-0488">Methylation</keyword>
<keyword evidence="4 6" id="KW-1133">Transmembrane helix</keyword>
<comment type="caution">
    <text evidence="9">The sequence shown here is derived from an EMBL/GenBank/DDBJ whole genome shotgun (WGS) entry which is preliminary data.</text>
</comment>
<evidence type="ECO:0000256" key="4">
    <source>
        <dbReference type="ARBA" id="ARBA00022989"/>
    </source>
</evidence>
<dbReference type="EMBL" id="MHMY01000008">
    <property type="protein sequence ID" value="OGZ35682.1"/>
    <property type="molecule type" value="Genomic_DNA"/>
</dbReference>
<keyword evidence="5 6" id="KW-0472">Membrane</keyword>
<feature type="transmembrane region" description="Helical" evidence="6">
    <location>
        <begin position="20"/>
        <end position="40"/>
    </location>
</feature>
<evidence type="ECO:0000256" key="2">
    <source>
        <dbReference type="ARBA" id="ARBA00022481"/>
    </source>
</evidence>
<dbReference type="Pfam" id="PF08334">
    <property type="entry name" value="T2SSG"/>
    <property type="match status" value="1"/>
</dbReference>
<dbReference type="Pfam" id="PF21722">
    <property type="entry name" value="Gly_rich_2"/>
    <property type="match status" value="1"/>
</dbReference>
<evidence type="ECO:0000259" key="8">
    <source>
        <dbReference type="Pfam" id="PF21722"/>
    </source>
</evidence>
<dbReference type="GO" id="GO:0016020">
    <property type="term" value="C:membrane"/>
    <property type="evidence" value="ECO:0007669"/>
    <property type="project" value="UniProtKB-SubCell"/>
</dbReference>
<dbReference type="PROSITE" id="PS00409">
    <property type="entry name" value="PROKAR_NTER_METHYL"/>
    <property type="match status" value="1"/>
</dbReference>
<dbReference type="NCBIfam" id="TIGR02532">
    <property type="entry name" value="IV_pilin_GFxxxE"/>
    <property type="match status" value="1"/>
</dbReference>
<feature type="domain" description="Type II secretion system protein GspG C-terminal" evidence="7">
    <location>
        <begin position="44"/>
        <end position="117"/>
    </location>
</feature>
<dbReference type="Gene3D" id="3.30.700.10">
    <property type="entry name" value="Glycoprotein, Type 4 Pilin"/>
    <property type="match status" value="1"/>
</dbReference>
<keyword evidence="3 6" id="KW-0812">Transmembrane</keyword>
<sequence>MKIVKLLNCYTAKSKGFTLIELLIAMAILAILVTGLIVTLNPFAQIQKANDARRKADIAQIQKALETYYQDNGAYPSSADYKINAIDWGDPWIPYMGNLPKDPDSSKQYAYFVPPAFNGQTYYLYASLDRETDSQACSGGTDCQSVPAPNLCGGKVCNYGASSPDVAVAQGVPTVPPPPIATPTPTPLPTPTPTLTPTPTPIPTPTPTPFAIGGTVTSVGGYTIHTFTSSGTFTVNGPGSKNAEVLVVGGGGGGGTDGGRGGGGGAGGYQYNASFAVTAQAYTVTVGAGGAKGVHNTSNSQNGQNSVFSTITAIGGGRGGGRAGDANPECGGSSCSCTGGNGGSGGGGCAYYGSPGGAGTAGQGNGGGIGATSFYGAGGGGGRSGVGENASGIVAGNGGAGINSNISGVPLCYAGGGGGGSSAGTDGSATCGGGKGGNSQSAAAAGMPNTGGGGGGAAEAGGSGIVIIRYL</sequence>
<dbReference type="InterPro" id="IPR049304">
    <property type="entry name" value="Gly_rich_dom"/>
</dbReference>
<dbReference type="Pfam" id="PF07963">
    <property type="entry name" value="N_methyl"/>
    <property type="match status" value="1"/>
</dbReference>
<organism evidence="9 10">
    <name type="scientific">Candidatus Portnoybacteria bacterium RIFCSPHIGHO2_01_FULL_40_12b</name>
    <dbReference type="NCBI Taxonomy" id="1801994"/>
    <lineage>
        <taxon>Bacteria</taxon>
        <taxon>Candidatus Portnoyibacteriota</taxon>
    </lineage>
</organism>
<evidence type="ECO:0000256" key="5">
    <source>
        <dbReference type="ARBA" id="ARBA00023136"/>
    </source>
</evidence>
<evidence type="ECO:0000256" key="6">
    <source>
        <dbReference type="SAM" id="Phobius"/>
    </source>
</evidence>
<dbReference type="Proteomes" id="UP000176974">
    <property type="component" value="Unassembled WGS sequence"/>
</dbReference>
<protein>
    <submittedName>
        <fullName evidence="9">Uncharacterized protein</fullName>
    </submittedName>
</protein>
<dbReference type="InterPro" id="IPR013545">
    <property type="entry name" value="T2SS_protein-GspG_C"/>
</dbReference>
<dbReference type="PANTHER" id="PTHR30093:SF44">
    <property type="entry name" value="TYPE II SECRETION SYSTEM CORE PROTEIN G"/>
    <property type="match status" value="1"/>
</dbReference>
<dbReference type="PANTHER" id="PTHR30093">
    <property type="entry name" value="GENERAL SECRETION PATHWAY PROTEIN G"/>
    <property type="match status" value="1"/>
</dbReference>
<evidence type="ECO:0000256" key="1">
    <source>
        <dbReference type="ARBA" id="ARBA00004167"/>
    </source>
</evidence>
<accession>A0A1G2FD21</accession>
<dbReference type="InterPro" id="IPR012902">
    <property type="entry name" value="N_methyl_site"/>
</dbReference>
<dbReference type="SUPFAM" id="SSF54523">
    <property type="entry name" value="Pili subunits"/>
    <property type="match status" value="1"/>
</dbReference>
<feature type="domain" description="Glycine-rich" evidence="8">
    <location>
        <begin position="228"/>
        <end position="470"/>
    </location>
</feature>
<evidence type="ECO:0000313" key="10">
    <source>
        <dbReference type="Proteomes" id="UP000176974"/>
    </source>
</evidence>
<dbReference type="InterPro" id="IPR045584">
    <property type="entry name" value="Pilin-like"/>
</dbReference>
<evidence type="ECO:0000259" key="7">
    <source>
        <dbReference type="Pfam" id="PF08334"/>
    </source>
</evidence>
<comment type="subcellular location">
    <subcellularLocation>
        <location evidence="1">Membrane</location>
        <topology evidence="1">Single-pass membrane protein</topology>
    </subcellularLocation>
</comment>